<dbReference type="PANTHER" id="PTHR32282:SF34">
    <property type="entry name" value="PENICILLIN-BINDING PROTEIN 1A"/>
    <property type="match status" value="1"/>
</dbReference>
<keyword evidence="14" id="KW-1185">Reference proteome</keyword>
<dbReference type="SUPFAM" id="SSF53955">
    <property type="entry name" value="Lysozyme-like"/>
    <property type="match status" value="1"/>
</dbReference>
<keyword evidence="3" id="KW-0328">Glycosyltransferase</keyword>
<feature type="domain" description="Glycosyl transferase family 51" evidence="12">
    <location>
        <begin position="120"/>
        <end position="290"/>
    </location>
</feature>
<proteinExistence type="predicted"/>
<feature type="compositionally biased region" description="Gly residues" evidence="9">
    <location>
        <begin position="743"/>
        <end position="752"/>
    </location>
</feature>
<name>A0A7W7RKH1_9ACTN</name>
<dbReference type="AlphaFoldDB" id="A0A7W7RKH1"/>
<keyword evidence="10" id="KW-1133">Transmembrane helix</keyword>
<dbReference type="Pfam" id="PF00912">
    <property type="entry name" value="Transgly"/>
    <property type="match status" value="1"/>
</dbReference>
<evidence type="ECO:0000259" key="12">
    <source>
        <dbReference type="Pfam" id="PF00912"/>
    </source>
</evidence>
<dbReference type="Proteomes" id="UP000523007">
    <property type="component" value="Unassembled WGS sequence"/>
</dbReference>
<dbReference type="GO" id="GO:0009252">
    <property type="term" value="P:peptidoglycan biosynthetic process"/>
    <property type="evidence" value="ECO:0007669"/>
    <property type="project" value="TreeGrafter"/>
</dbReference>
<keyword evidence="10" id="KW-0472">Membrane</keyword>
<evidence type="ECO:0000256" key="1">
    <source>
        <dbReference type="ARBA" id="ARBA00022645"/>
    </source>
</evidence>
<sequence length="752" mass="79925">MDAGAGGGGYGSPPYPGGGPGGPEDTSAKAQSKASGLAAAMRAKPGRKGKGAKPAKAKKPLWWRVTRGTLITAGIFVVIGIAVFGVAYAVIPVPDAAKADATDQGSTFYYADGETEFAERGVNREPVDEGEVPDHVQDAVTSAEDRGFWTEPGVSVTGTIRAAWSTLTGQQLQGGSTITQQMVRNYYEGVSMEQTVSRKFKEIIISLKVDRSKPKEWVMEQYLNTIYFGRNAYGIQAAAEAYYHKDVQDLEPAEAAFLAAAIQQPTKFGQADSETTDEMEQRWEFVVEGMVKTGELSKSDAEELEFPAPKEEIPQTDLSGYKGYMVQQSMSELEDLGYTEDNINRGGYKIVTTFDKDLMDAAKEAVESTIDPDSLPEGVQAGLTAIDPSTGEVVAFYGGKDYNSNQYDSAFRGSAQAGSAMKPYVLAAALRNGYSLNSVVDGRGPQSIHGSPIQNAGNAPGGPMNLIEATRDSNNTGYVNLAMEVGLEEVQQTAYDVGLPEGSIGDDQVVPTLALGINDVRPVDQASGFATFANGGEHIEPHVVREIIDHEGEDQRPEVASSRPLSKGEAADVSYALQQVVSSGTGTTAQLPDGRPVAGKTGTTDNSVATWFAGFTPQLSTAVGVYNGNNQPFSVPGWGSLSGGTLSATIWRNFMSTAMEGKEVQQFPDPSYGGSTENWAPNVPTREPEEPETDQPVEPEEPVETEEPEIPEVPEEPEIPENPEEPPGTEPGDPGGEEPPPGGGGTETEGFE</sequence>
<comment type="catalytic activity">
    <reaction evidence="7">
        <text>Preferential cleavage: (Ac)2-L-Lys-D-Ala-|-D-Ala. Also transpeptidation of peptidyl-alanyl moieties that are N-acyl substituents of D-alanine.</text>
        <dbReference type="EC" id="3.4.16.4"/>
    </reaction>
</comment>
<keyword evidence="10" id="KW-0812">Transmembrane</keyword>
<evidence type="ECO:0000256" key="7">
    <source>
        <dbReference type="ARBA" id="ARBA00034000"/>
    </source>
</evidence>
<dbReference type="GO" id="GO:0006508">
    <property type="term" value="P:proteolysis"/>
    <property type="evidence" value="ECO:0007669"/>
    <property type="project" value="UniProtKB-KW"/>
</dbReference>
<keyword evidence="2" id="KW-0645">Protease</keyword>
<evidence type="ECO:0000313" key="14">
    <source>
        <dbReference type="Proteomes" id="UP000523007"/>
    </source>
</evidence>
<dbReference type="RefSeq" id="WP_184581250.1">
    <property type="nucleotide sequence ID" value="NZ_JACHJT010000001.1"/>
</dbReference>
<dbReference type="GO" id="GO:0008955">
    <property type="term" value="F:peptidoglycan glycosyltransferase activity"/>
    <property type="evidence" value="ECO:0007669"/>
    <property type="project" value="UniProtKB-EC"/>
</dbReference>
<dbReference type="SUPFAM" id="SSF56601">
    <property type="entry name" value="beta-lactamase/transpeptidase-like"/>
    <property type="match status" value="1"/>
</dbReference>
<dbReference type="InterPro" id="IPR036950">
    <property type="entry name" value="PBP_transglycosylase"/>
</dbReference>
<reference evidence="13 14" key="1">
    <citation type="submission" date="2020-08" db="EMBL/GenBank/DDBJ databases">
        <title>Sequencing the genomes of 1000 actinobacteria strains.</title>
        <authorList>
            <person name="Klenk H.-P."/>
        </authorList>
    </citation>
    <scope>NUCLEOTIDE SEQUENCE [LARGE SCALE GENOMIC DNA]</scope>
    <source>
        <strain evidence="13 14">DSM 102030</strain>
    </source>
</reference>
<dbReference type="GO" id="GO:0030288">
    <property type="term" value="C:outer membrane-bounded periplasmic space"/>
    <property type="evidence" value="ECO:0007669"/>
    <property type="project" value="TreeGrafter"/>
</dbReference>
<organism evidence="13 14">
    <name type="scientific">Lipingzhangella halophila</name>
    <dbReference type="NCBI Taxonomy" id="1783352"/>
    <lineage>
        <taxon>Bacteria</taxon>
        <taxon>Bacillati</taxon>
        <taxon>Actinomycetota</taxon>
        <taxon>Actinomycetes</taxon>
        <taxon>Streptosporangiales</taxon>
        <taxon>Nocardiopsidaceae</taxon>
        <taxon>Lipingzhangella</taxon>
    </lineage>
</organism>
<dbReference type="Gene3D" id="1.10.3810.10">
    <property type="entry name" value="Biosynthetic peptidoglycan transglycosylase-like"/>
    <property type="match status" value="1"/>
</dbReference>
<dbReference type="InterPro" id="IPR023346">
    <property type="entry name" value="Lysozyme-like_dom_sf"/>
</dbReference>
<gene>
    <name evidence="13" type="ORF">F4561_004498</name>
</gene>
<feature type="compositionally biased region" description="Gly residues" evidence="9">
    <location>
        <begin position="1"/>
        <end position="11"/>
    </location>
</feature>
<evidence type="ECO:0000256" key="5">
    <source>
        <dbReference type="ARBA" id="ARBA00022801"/>
    </source>
</evidence>
<protein>
    <submittedName>
        <fullName evidence="13">Membrane peptidoglycan carboxypeptidase</fullName>
    </submittedName>
</protein>
<evidence type="ECO:0000256" key="2">
    <source>
        <dbReference type="ARBA" id="ARBA00022670"/>
    </source>
</evidence>
<keyword evidence="6" id="KW-0511">Multifunctional enzyme</keyword>
<keyword evidence="5" id="KW-0378">Hydrolase</keyword>
<dbReference type="PANTHER" id="PTHR32282">
    <property type="entry name" value="BINDING PROTEIN TRANSPEPTIDASE, PUTATIVE-RELATED"/>
    <property type="match status" value="1"/>
</dbReference>
<dbReference type="InterPro" id="IPR050396">
    <property type="entry name" value="Glycosyltr_51/Transpeptidase"/>
</dbReference>
<evidence type="ECO:0000259" key="11">
    <source>
        <dbReference type="Pfam" id="PF00905"/>
    </source>
</evidence>
<dbReference type="EMBL" id="JACHJT010000001">
    <property type="protein sequence ID" value="MBB4933678.1"/>
    <property type="molecule type" value="Genomic_DNA"/>
</dbReference>
<keyword evidence="1 13" id="KW-0121">Carboxypeptidase</keyword>
<comment type="catalytic activity">
    <reaction evidence="8">
        <text>[GlcNAc-(1-&gt;4)-Mur2Ac(oyl-L-Ala-gamma-D-Glu-L-Lys-D-Ala-D-Ala)](n)-di-trans,octa-cis-undecaprenyl diphosphate + beta-D-GlcNAc-(1-&gt;4)-Mur2Ac(oyl-L-Ala-gamma-D-Glu-L-Lys-D-Ala-D-Ala)-di-trans,octa-cis-undecaprenyl diphosphate = [GlcNAc-(1-&gt;4)-Mur2Ac(oyl-L-Ala-gamma-D-Glu-L-Lys-D-Ala-D-Ala)](n+1)-di-trans,octa-cis-undecaprenyl diphosphate + di-trans,octa-cis-undecaprenyl diphosphate + H(+)</text>
        <dbReference type="Rhea" id="RHEA:23708"/>
        <dbReference type="Rhea" id="RHEA-COMP:9602"/>
        <dbReference type="Rhea" id="RHEA-COMP:9603"/>
        <dbReference type="ChEBI" id="CHEBI:15378"/>
        <dbReference type="ChEBI" id="CHEBI:58405"/>
        <dbReference type="ChEBI" id="CHEBI:60033"/>
        <dbReference type="ChEBI" id="CHEBI:78435"/>
        <dbReference type="EC" id="2.4.99.28"/>
    </reaction>
</comment>
<dbReference type="GO" id="GO:0009002">
    <property type="term" value="F:serine-type D-Ala-D-Ala carboxypeptidase activity"/>
    <property type="evidence" value="ECO:0007669"/>
    <property type="project" value="UniProtKB-EC"/>
</dbReference>
<dbReference type="Gene3D" id="3.40.710.10">
    <property type="entry name" value="DD-peptidase/beta-lactamase superfamily"/>
    <property type="match status" value="1"/>
</dbReference>
<comment type="caution">
    <text evidence="13">The sequence shown here is derived from an EMBL/GenBank/DDBJ whole genome shotgun (WGS) entry which is preliminary data.</text>
</comment>
<accession>A0A7W7RKH1</accession>
<evidence type="ECO:0000256" key="9">
    <source>
        <dbReference type="SAM" id="MobiDB-lite"/>
    </source>
</evidence>
<feature type="region of interest" description="Disordered" evidence="9">
    <location>
        <begin position="1"/>
        <end position="58"/>
    </location>
</feature>
<feature type="compositionally biased region" description="Basic residues" evidence="9">
    <location>
        <begin position="44"/>
        <end position="58"/>
    </location>
</feature>
<dbReference type="Pfam" id="PF00905">
    <property type="entry name" value="Transpeptidase"/>
    <property type="match status" value="1"/>
</dbReference>
<evidence type="ECO:0000256" key="10">
    <source>
        <dbReference type="SAM" id="Phobius"/>
    </source>
</evidence>
<evidence type="ECO:0000256" key="8">
    <source>
        <dbReference type="ARBA" id="ARBA00049902"/>
    </source>
</evidence>
<feature type="region of interest" description="Disordered" evidence="9">
    <location>
        <begin position="665"/>
        <end position="752"/>
    </location>
</feature>
<dbReference type="InterPro" id="IPR001460">
    <property type="entry name" value="PCN-bd_Tpept"/>
</dbReference>
<feature type="compositionally biased region" description="Acidic residues" evidence="9">
    <location>
        <begin position="689"/>
        <end position="724"/>
    </location>
</feature>
<evidence type="ECO:0000313" key="13">
    <source>
        <dbReference type="EMBL" id="MBB4933678.1"/>
    </source>
</evidence>
<evidence type="ECO:0000256" key="3">
    <source>
        <dbReference type="ARBA" id="ARBA00022676"/>
    </source>
</evidence>
<feature type="domain" description="Penicillin-binding protein transpeptidase" evidence="11">
    <location>
        <begin position="383"/>
        <end position="649"/>
    </location>
</feature>
<feature type="transmembrane region" description="Helical" evidence="10">
    <location>
        <begin position="68"/>
        <end position="91"/>
    </location>
</feature>
<evidence type="ECO:0000256" key="6">
    <source>
        <dbReference type="ARBA" id="ARBA00023268"/>
    </source>
</evidence>
<evidence type="ECO:0000256" key="4">
    <source>
        <dbReference type="ARBA" id="ARBA00022679"/>
    </source>
</evidence>
<dbReference type="InterPro" id="IPR012338">
    <property type="entry name" value="Beta-lactam/transpept-like"/>
</dbReference>
<dbReference type="InterPro" id="IPR001264">
    <property type="entry name" value="Glyco_trans_51"/>
</dbReference>
<keyword evidence="4" id="KW-0808">Transferase</keyword>
<dbReference type="GO" id="GO:0008658">
    <property type="term" value="F:penicillin binding"/>
    <property type="evidence" value="ECO:0007669"/>
    <property type="project" value="InterPro"/>
</dbReference>